<evidence type="ECO:0000256" key="2">
    <source>
        <dbReference type="ARBA" id="ARBA00022475"/>
    </source>
</evidence>
<feature type="transmembrane region" description="Helical" evidence="7">
    <location>
        <begin position="166"/>
        <end position="190"/>
    </location>
</feature>
<dbReference type="EMBL" id="FOZK01000001">
    <property type="protein sequence ID" value="SFR84944.1"/>
    <property type="molecule type" value="Genomic_DNA"/>
</dbReference>
<keyword evidence="9" id="KW-1185">Reference proteome</keyword>
<dbReference type="NCBIfam" id="TIGR00765">
    <property type="entry name" value="yihY_not_rbn"/>
    <property type="match status" value="1"/>
</dbReference>
<dbReference type="PANTHER" id="PTHR30213">
    <property type="entry name" value="INNER MEMBRANE PROTEIN YHJD"/>
    <property type="match status" value="1"/>
</dbReference>
<reference evidence="8 9" key="1">
    <citation type="submission" date="2016-10" db="EMBL/GenBank/DDBJ databases">
        <authorList>
            <person name="de Groot N.N."/>
        </authorList>
    </citation>
    <scope>NUCLEOTIDE SEQUENCE [LARGE SCALE GENOMIC DNA]</scope>
    <source>
        <strain evidence="8 9">CGMCC 1.10457</strain>
    </source>
</reference>
<dbReference type="AlphaFoldDB" id="A0A1I6K187"/>
<dbReference type="PANTHER" id="PTHR30213:SF0">
    <property type="entry name" value="UPF0761 MEMBRANE PROTEIN YIHY"/>
    <property type="match status" value="1"/>
</dbReference>
<accession>A0A1I6K187</accession>
<feature type="region of interest" description="Disordered" evidence="6">
    <location>
        <begin position="277"/>
        <end position="307"/>
    </location>
</feature>
<keyword evidence="4 7" id="KW-1133">Transmembrane helix</keyword>
<evidence type="ECO:0000313" key="9">
    <source>
        <dbReference type="Proteomes" id="UP000199062"/>
    </source>
</evidence>
<feature type="transmembrane region" description="Helical" evidence="7">
    <location>
        <begin position="353"/>
        <end position="373"/>
    </location>
</feature>
<feature type="transmembrane region" description="Helical" evidence="7">
    <location>
        <begin position="94"/>
        <end position="112"/>
    </location>
</feature>
<keyword evidence="3 7" id="KW-0812">Transmembrane</keyword>
<feature type="compositionally biased region" description="Acidic residues" evidence="6">
    <location>
        <begin position="296"/>
        <end position="307"/>
    </location>
</feature>
<dbReference type="Proteomes" id="UP000199062">
    <property type="component" value="Unassembled WGS sequence"/>
</dbReference>
<name>A0A1I6K187_9EURY</name>
<protein>
    <submittedName>
        <fullName evidence="8">YihY family inner membrane protein</fullName>
    </submittedName>
</protein>
<keyword evidence="2" id="KW-1003">Cell membrane</keyword>
<feature type="transmembrane region" description="Helical" evidence="7">
    <location>
        <begin position="36"/>
        <end position="55"/>
    </location>
</feature>
<dbReference type="GO" id="GO:0005886">
    <property type="term" value="C:plasma membrane"/>
    <property type="evidence" value="ECO:0007669"/>
    <property type="project" value="UniProtKB-SubCell"/>
</dbReference>
<feature type="transmembrane region" description="Helical" evidence="7">
    <location>
        <begin position="138"/>
        <end position="160"/>
    </location>
</feature>
<evidence type="ECO:0000256" key="1">
    <source>
        <dbReference type="ARBA" id="ARBA00004651"/>
    </source>
</evidence>
<feature type="transmembrane region" description="Helical" evidence="7">
    <location>
        <begin position="202"/>
        <end position="224"/>
    </location>
</feature>
<evidence type="ECO:0000313" key="8">
    <source>
        <dbReference type="EMBL" id="SFR84944.1"/>
    </source>
</evidence>
<keyword evidence="5 7" id="KW-0472">Membrane</keyword>
<comment type="subcellular location">
    <subcellularLocation>
        <location evidence="1">Cell membrane</location>
        <topology evidence="1">Multi-pass membrane protein</topology>
    </subcellularLocation>
</comment>
<dbReference type="Pfam" id="PF03631">
    <property type="entry name" value="Virul_fac_BrkB"/>
    <property type="match status" value="1"/>
</dbReference>
<sequence length="419" mass="43924">MQRTSAVATGRNALATAGTVLATAREKQLSFLAASIAYYMLVSLVPLGLLALVVATTLGGAPFAERVVAALGAVLTDDAAAVVADALVDSGGRGGATLLGLVVLLWSGLRVFRGLDVAFSLVYGHGRRDSFVNQIRDALVALGGIAVAVVAVVAVTALVTRSGVEVAGVLGPVALVATLTAAFLPVFVVFPDAAVSVRDALPGTLTAAVGWTLLGSLFTAYTAFAGSAELYGLIGGVLMLVTWFYAASLCLLLGAVVNATLAGERVRDRQLQQVAGRTDLSMTDDEGDGETPPPGDPDEPVEPASEEELQRVREELREFREDVDDRTLHREAIEDDLRAYVRSEMRGGHARGWGPYVVLLYGTVMTLGGFVYLNGLVAIGAMLVIWLSTLGLYVLMVLVGTGFNLVELPARAIGRVRDR</sequence>
<dbReference type="InterPro" id="IPR017039">
    <property type="entry name" value="Virul_fac_BrkB"/>
</dbReference>
<evidence type="ECO:0000256" key="7">
    <source>
        <dbReference type="SAM" id="Phobius"/>
    </source>
</evidence>
<evidence type="ECO:0000256" key="5">
    <source>
        <dbReference type="ARBA" id="ARBA00023136"/>
    </source>
</evidence>
<organism evidence="8 9">
    <name type="scientific">Halomicrobium zhouii</name>
    <dbReference type="NCBI Taxonomy" id="767519"/>
    <lineage>
        <taxon>Archaea</taxon>
        <taxon>Methanobacteriati</taxon>
        <taxon>Methanobacteriota</taxon>
        <taxon>Stenosarchaea group</taxon>
        <taxon>Halobacteria</taxon>
        <taxon>Halobacteriales</taxon>
        <taxon>Haloarculaceae</taxon>
        <taxon>Halomicrobium</taxon>
    </lineage>
</organism>
<gene>
    <name evidence="8" type="ORF">SAMN05216559_0005</name>
</gene>
<feature type="transmembrane region" description="Helical" evidence="7">
    <location>
        <begin position="379"/>
        <end position="406"/>
    </location>
</feature>
<proteinExistence type="predicted"/>
<evidence type="ECO:0000256" key="4">
    <source>
        <dbReference type="ARBA" id="ARBA00022989"/>
    </source>
</evidence>
<evidence type="ECO:0000256" key="3">
    <source>
        <dbReference type="ARBA" id="ARBA00022692"/>
    </source>
</evidence>
<dbReference type="RefSeq" id="WP_245778568.1">
    <property type="nucleotide sequence ID" value="NZ_FOZK01000001.1"/>
</dbReference>
<evidence type="ECO:0000256" key="6">
    <source>
        <dbReference type="SAM" id="MobiDB-lite"/>
    </source>
</evidence>
<dbReference type="STRING" id="767519.SAMN05216559_0005"/>
<feature type="transmembrane region" description="Helical" evidence="7">
    <location>
        <begin position="230"/>
        <end position="261"/>
    </location>
</feature>